<evidence type="ECO:0000313" key="4">
    <source>
        <dbReference type="EnsemblFungi" id="EJT73944"/>
    </source>
</evidence>
<feature type="compositionally biased region" description="Pro residues" evidence="1">
    <location>
        <begin position="308"/>
        <end position="322"/>
    </location>
</feature>
<organism evidence="3">
    <name type="scientific">Gaeumannomyces tritici (strain R3-111a-1)</name>
    <name type="common">Wheat and barley take-all root rot fungus</name>
    <name type="synonym">Gaeumannomyces graminis var. tritici</name>
    <dbReference type="NCBI Taxonomy" id="644352"/>
    <lineage>
        <taxon>Eukaryota</taxon>
        <taxon>Fungi</taxon>
        <taxon>Dikarya</taxon>
        <taxon>Ascomycota</taxon>
        <taxon>Pezizomycotina</taxon>
        <taxon>Sordariomycetes</taxon>
        <taxon>Sordariomycetidae</taxon>
        <taxon>Magnaporthales</taxon>
        <taxon>Magnaporthaceae</taxon>
        <taxon>Gaeumannomyces</taxon>
    </lineage>
</organism>
<feature type="region of interest" description="Disordered" evidence="1">
    <location>
        <begin position="147"/>
        <end position="187"/>
    </location>
</feature>
<dbReference type="Proteomes" id="UP000006039">
    <property type="component" value="Unassembled WGS sequence"/>
</dbReference>
<keyword evidence="5" id="KW-1185">Reference proteome</keyword>
<evidence type="ECO:0000313" key="5">
    <source>
        <dbReference type="Proteomes" id="UP000006039"/>
    </source>
</evidence>
<dbReference type="AlphaFoldDB" id="J3P2Q2"/>
<reference evidence="3" key="2">
    <citation type="submission" date="2010-07" db="EMBL/GenBank/DDBJ databases">
        <authorList>
            <consortium name="The Broad Institute Genome Sequencing Platform"/>
            <consortium name="Broad Institute Genome Sequencing Center for Infectious Disease"/>
            <person name="Ma L.-J."/>
            <person name="Dead R."/>
            <person name="Young S."/>
            <person name="Zeng Q."/>
            <person name="Koehrsen M."/>
            <person name="Alvarado L."/>
            <person name="Berlin A."/>
            <person name="Chapman S.B."/>
            <person name="Chen Z."/>
            <person name="Freedman E."/>
            <person name="Gellesch M."/>
            <person name="Goldberg J."/>
            <person name="Griggs A."/>
            <person name="Gujja S."/>
            <person name="Heilman E.R."/>
            <person name="Heiman D."/>
            <person name="Hepburn T."/>
            <person name="Howarth C."/>
            <person name="Jen D."/>
            <person name="Larson L."/>
            <person name="Mehta T."/>
            <person name="Neiman D."/>
            <person name="Pearson M."/>
            <person name="Roberts A."/>
            <person name="Saif S."/>
            <person name="Shea T."/>
            <person name="Shenoy N."/>
            <person name="Sisk P."/>
            <person name="Stolte C."/>
            <person name="Sykes S."/>
            <person name="Walk T."/>
            <person name="White J."/>
            <person name="Yandava C."/>
            <person name="Haas B."/>
            <person name="Nusbaum C."/>
            <person name="Birren B."/>
        </authorList>
    </citation>
    <scope>NUCLEOTIDE SEQUENCE</scope>
    <source>
        <strain evidence="3">R3-111a-1</strain>
    </source>
</reference>
<keyword evidence="2" id="KW-0472">Membrane</keyword>
<reference evidence="4" key="5">
    <citation type="submission" date="2018-04" db="UniProtKB">
        <authorList>
            <consortium name="EnsemblFungi"/>
        </authorList>
    </citation>
    <scope>IDENTIFICATION</scope>
    <source>
        <strain evidence="4">R3-111a-1</strain>
    </source>
</reference>
<reference evidence="5" key="1">
    <citation type="submission" date="2010-07" db="EMBL/GenBank/DDBJ databases">
        <title>The genome sequence of Gaeumannomyces graminis var. tritici strain R3-111a-1.</title>
        <authorList>
            <consortium name="The Broad Institute Genome Sequencing Platform"/>
            <person name="Ma L.-J."/>
            <person name="Dead R."/>
            <person name="Young S."/>
            <person name="Zeng Q."/>
            <person name="Koehrsen M."/>
            <person name="Alvarado L."/>
            <person name="Berlin A."/>
            <person name="Chapman S.B."/>
            <person name="Chen Z."/>
            <person name="Freedman E."/>
            <person name="Gellesch M."/>
            <person name="Goldberg J."/>
            <person name="Griggs A."/>
            <person name="Gujja S."/>
            <person name="Heilman E.R."/>
            <person name="Heiman D."/>
            <person name="Hepburn T."/>
            <person name="Howarth C."/>
            <person name="Jen D."/>
            <person name="Larson L."/>
            <person name="Mehta T."/>
            <person name="Neiman D."/>
            <person name="Pearson M."/>
            <person name="Roberts A."/>
            <person name="Saif S."/>
            <person name="Shea T."/>
            <person name="Shenoy N."/>
            <person name="Sisk P."/>
            <person name="Stolte C."/>
            <person name="Sykes S."/>
            <person name="Walk T."/>
            <person name="White J."/>
            <person name="Yandava C."/>
            <person name="Haas B."/>
            <person name="Nusbaum C."/>
            <person name="Birren B."/>
        </authorList>
    </citation>
    <scope>NUCLEOTIDE SEQUENCE [LARGE SCALE GENOMIC DNA]</scope>
    <source>
        <strain evidence="5">R3-111a-1</strain>
    </source>
</reference>
<feature type="compositionally biased region" description="Polar residues" evidence="1">
    <location>
        <begin position="1"/>
        <end position="28"/>
    </location>
</feature>
<feature type="compositionally biased region" description="Low complexity" evidence="1">
    <location>
        <begin position="283"/>
        <end position="307"/>
    </location>
</feature>
<feature type="compositionally biased region" description="Pro residues" evidence="1">
    <location>
        <begin position="621"/>
        <end position="630"/>
    </location>
</feature>
<feature type="compositionally biased region" description="Low complexity" evidence="1">
    <location>
        <begin position="48"/>
        <end position="59"/>
    </location>
</feature>
<dbReference type="OrthoDB" id="5383338at2759"/>
<dbReference type="GeneID" id="20348255"/>
<feature type="region of interest" description="Disordered" evidence="1">
    <location>
        <begin position="1"/>
        <end position="105"/>
    </location>
</feature>
<gene>
    <name evidence="4" type="primary">20348255</name>
    <name evidence="3" type="ORF">GGTG_07797</name>
</gene>
<proteinExistence type="predicted"/>
<sequence>MSAQPTTATGGFSLFPSPNASAGPSSRHATPRPRTATPLGSSRERQQQRQPSSPAAASPPRRKRSVKEGKQREQTHASTNSGSSSGSGSGSGSGPVMARGTPLPPLRTVWSEDVQFDIIQRPVPVAVVETVPPPRCETAFSEAQTLVRSNSNGSRRSAAGAKVVGPSHYQQDGSSSSNRPQQQQQQQLRSIFPVYNHALPPDRQEYYPTAQASPAQIPRSVINRPLYSPPMGATSPPAQQQQRPPSPQSYQFYAQSAPYTADQQMQYQQQQQQQQYQQPQQQQQQQYQQQTHQQQYQNQTAPSAMGASPPPGPSVARWPPPRGGQAPAAAPPPISSTEELRGLWKVVSGWRATGAEGRVYCLKMTAERDTPIYTLSSAEQPFYNLRVDPTSVSAYVTLSRHDPAKPYRAPTVSIDATFAPSPTDLASPPGLLPVSGGGSSTSPTASQQPASVVGTGRKDGKHWHEALSTTLEEQARRHAPHDGLVALLYPTAAARVALERPDDVATIATAERECARLVWDDDTGNHYLVHPALAMPFCVTVDRNAAWGGRTEYTLEHLESPRHIARLTRDGSGNGWLELDTAIAGKVESAYLVEVAVAALMLVAHGDAQFVRNEVLHPPPAMMIFSPPPGSESGGGGGGGKNKKSKKKGFFGGGGDGRDSRASGGSKKSAKKSGSRGSPRSRMDEFELDIESQTSDLKRLDVGEKDKKLPGIVRGILGLLRITFKCFIWVLTACFKSLAGCISISARCLTSKKL</sequence>
<dbReference type="EnsemblFungi" id="EJT73944">
    <property type="protein sequence ID" value="EJT73944"/>
    <property type="gene ID" value="GGTG_07797"/>
</dbReference>
<feature type="region of interest" description="Disordered" evidence="1">
    <location>
        <begin position="621"/>
        <end position="688"/>
    </location>
</feature>
<protein>
    <recommendedName>
        <fullName evidence="6">Acetylserotonin methytransferase-like protein</fullName>
    </recommendedName>
</protein>
<evidence type="ECO:0000256" key="1">
    <source>
        <dbReference type="SAM" id="MobiDB-lite"/>
    </source>
</evidence>
<feature type="compositionally biased region" description="Low complexity" evidence="1">
    <location>
        <begin position="148"/>
        <end position="161"/>
    </location>
</feature>
<dbReference type="STRING" id="644352.J3P2Q2"/>
<dbReference type="VEuPathDB" id="FungiDB:GGTG_07797"/>
<feature type="region of interest" description="Disordered" evidence="1">
    <location>
        <begin position="419"/>
        <end position="459"/>
    </location>
</feature>
<dbReference type="GO" id="GO:0005634">
    <property type="term" value="C:nucleus"/>
    <property type="evidence" value="ECO:0007669"/>
    <property type="project" value="TreeGrafter"/>
</dbReference>
<feature type="compositionally biased region" description="Low complexity" evidence="1">
    <location>
        <begin position="427"/>
        <end position="451"/>
    </location>
</feature>
<feature type="region of interest" description="Disordered" evidence="1">
    <location>
        <begin position="210"/>
        <end position="250"/>
    </location>
</feature>
<evidence type="ECO:0000256" key="2">
    <source>
        <dbReference type="SAM" id="Phobius"/>
    </source>
</evidence>
<reference evidence="3" key="3">
    <citation type="submission" date="2010-09" db="EMBL/GenBank/DDBJ databases">
        <title>Annotation of Gaeumannomyces graminis var. tritici R3-111a-1.</title>
        <authorList>
            <consortium name="The Broad Institute Genome Sequencing Platform"/>
            <person name="Ma L.-J."/>
            <person name="Dead R."/>
            <person name="Young S.K."/>
            <person name="Zeng Q."/>
            <person name="Gargeya S."/>
            <person name="Fitzgerald M."/>
            <person name="Haas B."/>
            <person name="Abouelleil A."/>
            <person name="Alvarado L."/>
            <person name="Arachchi H.M."/>
            <person name="Berlin A."/>
            <person name="Brown A."/>
            <person name="Chapman S.B."/>
            <person name="Chen Z."/>
            <person name="Dunbar C."/>
            <person name="Freedman E."/>
            <person name="Gearin G."/>
            <person name="Gellesch M."/>
            <person name="Goldberg J."/>
            <person name="Griggs A."/>
            <person name="Gujja S."/>
            <person name="Heiman D."/>
            <person name="Howarth C."/>
            <person name="Larson L."/>
            <person name="Lui A."/>
            <person name="MacDonald P.J.P."/>
            <person name="Mehta T."/>
            <person name="Montmayeur A."/>
            <person name="Murphy C."/>
            <person name="Neiman D."/>
            <person name="Pearson M."/>
            <person name="Priest M."/>
            <person name="Roberts A."/>
            <person name="Saif S."/>
            <person name="Shea T."/>
            <person name="Shenoy N."/>
            <person name="Sisk P."/>
            <person name="Stolte C."/>
            <person name="Sykes S."/>
            <person name="Yandava C."/>
            <person name="Wortman J."/>
            <person name="Nusbaum C."/>
            <person name="Birren B."/>
        </authorList>
    </citation>
    <scope>NUCLEOTIDE SEQUENCE</scope>
    <source>
        <strain evidence="3">R3-111a-1</strain>
    </source>
</reference>
<keyword evidence="2" id="KW-0812">Transmembrane</keyword>
<dbReference type="HOGENOM" id="CLU_005933_0_0_1"/>
<feature type="compositionally biased region" description="Basic and acidic residues" evidence="1">
    <location>
        <begin position="66"/>
        <end position="75"/>
    </location>
</feature>
<dbReference type="EMBL" id="GL385398">
    <property type="protein sequence ID" value="EJT73944.1"/>
    <property type="molecule type" value="Genomic_DNA"/>
</dbReference>
<reference evidence="4" key="4">
    <citation type="journal article" date="2015" name="G3 (Bethesda)">
        <title>Genome sequences of three phytopathogenic species of the Magnaporthaceae family of fungi.</title>
        <authorList>
            <person name="Okagaki L.H."/>
            <person name="Nunes C.C."/>
            <person name="Sailsbery J."/>
            <person name="Clay B."/>
            <person name="Brown D."/>
            <person name="John T."/>
            <person name="Oh Y."/>
            <person name="Young N."/>
            <person name="Fitzgerald M."/>
            <person name="Haas B.J."/>
            <person name="Zeng Q."/>
            <person name="Young S."/>
            <person name="Adiconis X."/>
            <person name="Fan L."/>
            <person name="Levin J.Z."/>
            <person name="Mitchell T.K."/>
            <person name="Okubara P.A."/>
            <person name="Farman M.L."/>
            <person name="Kohn L.M."/>
            <person name="Birren B."/>
            <person name="Ma L.-J."/>
            <person name="Dean R.A."/>
        </authorList>
    </citation>
    <scope>NUCLEOTIDE SEQUENCE</scope>
    <source>
        <strain evidence="4">R3-111a-1</strain>
    </source>
</reference>
<dbReference type="eggNOG" id="ENOG502SETB">
    <property type="taxonomic scope" value="Eukaryota"/>
</dbReference>
<accession>J3P2Q2</accession>
<evidence type="ECO:0008006" key="6">
    <source>
        <dbReference type="Google" id="ProtNLM"/>
    </source>
</evidence>
<dbReference type="PANTHER" id="PTHR14312:SF1">
    <property type="entry name" value="BASIC-LEUCINE ZIPPER TRANSCRIPTION FACTOR A"/>
    <property type="match status" value="1"/>
</dbReference>
<feature type="transmembrane region" description="Helical" evidence="2">
    <location>
        <begin position="727"/>
        <end position="749"/>
    </location>
</feature>
<dbReference type="GO" id="GO:0010468">
    <property type="term" value="P:regulation of gene expression"/>
    <property type="evidence" value="ECO:0007669"/>
    <property type="project" value="TreeGrafter"/>
</dbReference>
<name>J3P2Q2_GAET3</name>
<dbReference type="GO" id="GO:0043565">
    <property type="term" value="F:sequence-specific DNA binding"/>
    <property type="evidence" value="ECO:0007669"/>
    <property type="project" value="TreeGrafter"/>
</dbReference>
<dbReference type="RefSeq" id="XP_009223888.1">
    <property type="nucleotide sequence ID" value="XM_009225624.1"/>
</dbReference>
<feature type="compositionally biased region" description="Polar residues" evidence="1">
    <location>
        <begin position="168"/>
        <end position="180"/>
    </location>
</feature>
<evidence type="ECO:0000313" key="3">
    <source>
        <dbReference type="EMBL" id="EJT73944.1"/>
    </source>
</evidence>
<keyword evidence="2" id="KW-1133">Transmembrane helix</keyword>
<dbReference type="PANTHER" id="PTHR14312">
    <property type="entry name" value="CREB/ATF BZIP TRANSCRIPTION FACTOR"/>
    <property type="match status" value="1"/>
</dbReference>
<feature type="region of interest" description="Disordered" evidence="1">
    <location>
        <begin position="283"/>
        <end position="336"/>
    </location>
</feature>